<name>A0ABR3XAJ0_9PEZI</name>
<evidence type="ECO:0000313" key="2">
    <source>
        <dbReference type="EMBL" id="KAL1872756.1"/>
    </source>
</evidence>
<dbReference type="InterPro" id="IPR013216">
    <property type="entry name" value="Methyltransf_11"/>
</dbReference>
<dbReference type="InterPro" id="IPR029063">
    <property type="entry name" value="SAM-dependent_MTases_sf"/>
</dbReference>
<keyword evidence="3" id="KW-1185">Reference proteome</keyword>
<accession>A0ABR3XAJ0</accession>
<dbReference type="SUPFAM" id="SSF53335">
    <property type="entry name" value="S-adenosyl-L-methionine-dependent methyltransferases"/>
    <property type="match status" value="1"/>
</dbReference>
<dbReference type="Pfam" id="PF08241">
    <property type="entry name" value="Methyltransf_11"/>
    <property type="match status" value="1"/>
</dbReference>
<dbReference type="Proteomes" id="UP001586593">
    <property type="component" value="Unassembled WGS sequence"/>
</dbReference>
<comment type="caution">
    <text evidence="2">The sequence shown here is derived from an EMBL/GenBank/DDBJ whole genome shotgun (WGS) entry which is preliminary data.</text>
</comment>
<protein>
    <recommendedName>
        <fullName evidence="1">Methyltransferase type 11 domain-containing protein</fullName>
    </recommendedName>
</protein>
<dbReference type="EMBL" id="JAZHXJ010000133">
    <property type="protein sequence ID" value="KAL1872756.1"/>
    <property type="molecule type" value="Genomic_DNA"/>
</dbReference>
<evidence type="ECO:0000259" key="1">
    <source>
        <dbReference type="Pfam" id="PF08241"/>
    </source>
</evidence>
<dbReference type="CDD" id="cd02440">
    <property type="entry name" value="AdoMet_MTases"/>
    <property type="match status" value="1"/>
</dbReference>
<feature type="domain" description="Methyltransferase type 11" evidence="1">
    <location>
        <begin position="68"/>
        <end position="125"/>
    </location>
</feature>
<proteinExistence type="predicted"/>
<reference evidence="2 3" key="1">
    <citation type="journal article" date="2024" name="Commun. Biol.">
        <title>Comparative genomic analysis of thermophilic fungi reveals convergent evolutionary adaptations and gene losses.</title>
        <authorList>
            <person name="Steindorff A.S."/>
            <person name="Aguilar-Pontes M.V."/>
            <person name="Robinson A.J."/>
            <person name="Andreopoulos B."/>
            <person name="LaButti K."/>
            <person name="Kuo A."/>
            <person name="Mondo S."/>
            <person name="Riley R."/>
            <person name="Otillar R."/>
            <person name="Haridas S."/>
            <person name="Lipzen A."/>
            <person name="Grimwood J."/>
            <person name="Schmutz J."/>
            <person name="Clum A."/>
            <person name="Reid I.D."/>
            <person name="Moisan M.C."/>
            <person name="Butler G."/>
            <person name="Nguyen T.T.M."/>
            <person name="Dewar K."/>
            <person name="Conant G."/>
            <person name="Drula E."/>
            <person name="Henrissat B."/>
            <person name="Hansel C."/>
            <person name="Singer S."/>
            <person name="Hutchinson M.I."/>
            <person name="de Vries R.P."/>
            <person name="Natvig D.O."/>
            <person name="Powell A.J."/>
            <person name="Tsang A."/>
            <person name="Grigoriev I.V."/>
        </authorList>
    </citation>
    <scope>NUCLEOTIDE SEQUENCE [LARGE SCALE GENOMIC DNA]</scope>
    <source>
        <strain evidence="2 3">ATCC 24622</strain>
    </source>
</reference>
<gene>
    <name evidence="2" type="ORF">VTK73DRAFT_1362</name>
</gene>
<sequence length="161" mass="17711">MPGSVPFKAVFQEIFPVPQNIYDKPQFLDGYSKLQRSLHGLDSAPSGHDCGLSSRICTIAGFSTSAARFQGVTYQRADLAALQFPADEAASYDMVYSSLTFHYLKHLPELVVGVARALKSGGQFCVLSRASITTATSDPKFWGGGPVNEEMGRRYWPLYDY</sequence>
<dbReference type="Gene3D" id="3.40.50.150">
    <property type="entry name" value="Vaccinia Virus protein VP39"/>
    <property type="match status" value="1"/>
</dbReference>
<organism evidence="2 3">
    <name type="scientific">Phialemonium thermophilum</name>
    <dbReference type="NCBI Taxonomy" id="223376"/>
    <lineage>
        <taxon>Eukaryota</taxon>
        <taxon>Fungi</taxon>
        <taxon>Dikarya</taxon>
        <taxon>Ascomycota</taxon>
        <taxon>Pezizomycotina</taxon>
        <taxon>Sordariomycetes</taxon>
        <taxon>Sordariomycetidae</taxon>
        <taxon>Cephalothecales</taxon>
        <taxon>Cephalothecaceae</taxon>
        <taxon>Phialemonium</taxon>
    </lineage>
</organism>
<evidence type="ECO:0000313" key="3">
    <source>
        <dbReference type="Proteomes" id="UP001586593"/>
    </source>
</evidence>